<sequence length="66" mass="7537">MDNTKVNSALSSLFEYMTISEIAFNVMTGNALDDKNMSIVYDFYKTNHDELLRVLVNNFGCNDDFS</sequence>
<protein>
    <submittedName>
        <fullName evidence="1">Uncharacterized protein</fullName>
    </submittedName>
</protein>
<gene>
    <name evidence="1" type="ORF">MOF03_17930</name>
</gene>
<dbReference type="Proteomes" id="UP001073053">
    <property type="component" value="Unassembled WGS sequence"/>
</dbReference>
<comment type="caution">
    <text evidence="1">The sequence shown here is derived from an EMBL/GenBank/DDBJ whole genome shotgun (WGS) entry which is preliminary data.</text>
</comment>
<dbReference type="EMBL" id="JALAWA010000013">
    <property type="protein sequence ID" value="MCY9186488.1"/>
    <property type="molecule type" value="Genomic_DNA"/>
</dbReference>
<name>A0A9Q4HQX1_9BACI</name>
<proteinExistence type="predicted"/>
<dbReference type="RefSeq" id="WP_268522492.1">
    <property type="nucleotide sequence ID" value="NZ_JALAWA010000013.1"/>
</dbReference>
<evidence type="ECO:0000313" key="1">
    <source>
        <dbReference type="EMBL" id="MCY9186488.1"/>
    </source>
</evidence>
<accession>A0A9Q4HQX1</accession>
<reference evidence="1" key="1">
    <citation type="submission" date="2022-02" db="EMBL/GenBank/DDBJ databases">
        <title>Crop Bioprotection Bacillus Genome Sequencing.</title>
        <authorList>
            <person name="Dunlap C."/>
        </authorList>
    </citation>
    <scope>NUCLEOTIDE SEQUENCE</scope>
    <source>
        <strain evidence="1">EC49O2N-C10</strain>
    </source>
</reference>
<organism evidence="1 2">
    <name type="scientific">Bacillus halotolerans</name>
    <dbReference type="NCBI Taxonomy" id="260554"/>
    <lineage>
        <taxon>Bacteria</taxon>
        <taxon>Bacillati</taxon>
        <taxon>Bacillota</taxon>
        <taxon>Bacilli</taxon>
        <taxon>Bacillales</taxon>
        <taxon>Bacillaceae</taxon>
        <taxon>Bacillus</taxon>
    </lineage>
</organism>
<evidence type="ECO:0000313" key="2">
    <source>
        <dbReference type="Proteomes" id="UP001073053"/>
    </source>
</evidence>
<dbReference type="AlphaFoldDB" id="A0A9Q4HQX1"/>